<proteinExistence type="predicted"/>
<dbReference type="AlphaFoldDB" id="A0A4Y8X490"/>
<keyword evidence="4" id="KW-1185">Reference proteome</keyword>
<dbReference type="Pfam" id="PF26572">
    <property type="entry name" value="DUF8185"/>
    <property type="match status" value="1"/>
</dbReference>
<protein>
    <submittedName>
        <fullName evidence="3">Uncharacterized protein</fullName>
    </submittedName>
</protein>
<gene>
    <name evidence="3" type="ORF">BJ976_001223</name>
</gene>
<dbReference type="OrthoDB" id="4801220at2"/>
<dbReference type="RefSeq" id="WP_135027951.1">
    <property type="nucleotide sequence ID" value="NZ_BMLA01000001.1"/>
</dbReference>
<dbReference type="InterPro" id="IPR058498">
    <property type="entry name" value="DUF8185"/>
</dbReference>
<reference evidence="3 4" key="1">
    <citation type="submission" date="2020-08" db="EMBL/GenBank/DDBJ databases">
        <title>Sequencing the genomes of 1000 actinobacteria strains.</title>
        <authorList>
            <person name="Klenk H.-P."/>
        </authorList>
    </citation>
    <scope>NUCLEOTIDE SEQUENCE [LARGE SCALE GENOMIC DNA]</scope>
    <source>
        <strain evidence="3 4">DSM 19079</strain>
    </source>
</reference>
<evidence type="ECO:0000313" key="4">
    <source>
        <dbReference type="Proteomes" id="UP000560081"/>
    </source>
</evidence>
<evidence type="ECO:0000313" key="3">
    <source>
        <dbReference type="EMBL" id="MBB4882872.1"/>
    </source>
</evidence>
<dbReference type="EMBL" id="JACHMC010000001">
    <property type="protein sequence ID" value="MBB4882872.1"/>
    <property type="molecule type" value="Genomic_DNA"/>
</dbReference>
<dbReference type="Pfam" id="PF26035">
    <property type="entry name" value="DUF8010"/>
    <property type="match status" value="1"/>
</dbReference>
<organism evidence="3 4">
    <name type="scientific">Micrococcus flavus</name>
    <dbReference type="NCBI Taxonomy" id="384602"/>
    <lineage>
        <taxon>Bacteria</taxon>
        <taxon>Bacillati</taxon>
        <taxon>Actinomycetota</taxon>
        <taxon>Actinomycetes</taxon>
        <taxon>Micrococcales</taxon>
        <taxon>Micrococcaceae</taxon>
        <taxon>Micrococcus</taxon>
    </lineage>
</organism>
<feature type="domain" description="DUF8185" evidence="2">
    <location>
        <begin position="133"/>
        <end position="234"/>
    </location>
</feature>
<evidence type="ECO:0000259" key="1">
    <source>
        <dbReference type="Pfam" id="PF26035"/>
    </source>
</evidence>
<name>A0A4Y8X490_9MICC</name>
<accession>A0A4Y8X490</accession>
<evidence type="ECO:0000259" key="2">
    <source>
        <dbReference type="Pfam" id="PF26572"/>
    </source>
</evidence>
<sequence length="237" mass="25003">MSAQPASTDALVLRLTDERAVRDLDQLAQRARRVADTGMRLHVVPRAGRSGTPMLAQWVSVLQPQGLGDGVPVVLGLRTVGLTTAAGVEDLDVVVPLGSITERTARMRAQDPVSLDLALPPTREQAAWTALTPPRAGWTVRAEVSDDELIEVAEKGMEAVRAALPQDAGEAVVRQVRARMWGPTLGGDIAFPAGMAFGAHALGFLRPGGRARLSTAGPWTRLDTPGGFVLGRSAVAL</sequence>
<feature type="domain" description="DUF8010" evidence="1">
    <location>
        <begin position="12"/>
        <end position="119"/>
    </location>
</feature>
<comment type="caution">
    <text evidence="3">The sequence shown here is derived from an EMBL/GenBank/DDBJ whole genome shotgun (WGS) entry which is preliminary data.</text>
</comment>
<dbReference type="Proteomes" id="UP000560081">
    <property type="component" value="Unassembled WGS sequence"/>
</dbReference>
<dbReference type="InterPro" id="IPR058323">
    <property type="entry name" value="DUF8010"/>
</dbReference>